<dbReference type="Proteomes" id="UP000051836">
    <property type="component" value="Unassembled WGS sequence"/>
</dbReference>
<dbReference type="STRING" id="12930.A0A0Q3X9J7"/>
<dbReference type="OrthoDB" id="9218654at2759"/>
<gene>
    <name evidence="1" type="ORF">AAES_06868</name>
</gene>
<accession>A0A0Q3X9J7</accession>
<sequence>MEAVAEDPVVDIQDQRPSLEVEVVEDTMEAVVEDIVVGIQDQRPSLEVEAVEDTMEAVVEDPVVGIQDQRPSLEAAVGATQAMIYHYLRGRIRCGRRNRGYSNEISSHHGFPNIQGHGSFFCGGEGSAAYSRGASSFEPMSASSTYSVSGGVDHPNRTMCSRGDRGCHNTESSCHSGGSSCHDSERSCHGSEEVVCHEVTAVQDVTPVVVLPPQGPVVTVPGQVPVAPAPCLQQQQIKQPVQWPPQQQK</sequence>
<keyword evidence="2" id="KW-1185">Reference proteome</keyword>
<dbReference type="EMBL" id="LMAW01000132">
    <property type="protein sequence ID" value="KQL60527.1"/>
    <property type="molecule type" value="Genomic_DNA"/>
</dbReference>
<comment type="caution">
    <text evidence="1">The sequence shown here is derived from an EMBL/GenBank/DDBJ whole genome shotgun (WGS) entry which is preliminary data.</text>
</comment>
<organism evidence="1 2">
    <name type="scientific">Amazona aestiva</name>
    <name type="common">Blue-fronted Amazon parrot</name>
    <dbReference type="NCBI Taxonomy" id="12930"/>
    <lineage>
        <taxon>Eukaryota</taxon>
        <taxon>Metazoa</taxon>
        <taxon>Chordata</taxon>
        <taxon>Craniata</taxon>
        <taxon>Vertebrata</taxon>
        <taxon>Euteleostomi</taxon>
        <taxon>Archelosauria</taxon>
        <taxon>Archosauria</taxon>
        <taxon>Dinosauria</taxon>
        <taxon>Saurischia</taxon>
        <taxon>Theropoda</taxon>
        <taxon>Coelurosauria</taxon>
        <taxon>Aves</taxon>
        <taxon>Neognathae</taxon>
        <taxon>Neoaves</taxon>
        <taxon>Telluraves</taxon>
        <taxon>Australaves</taxon>
        <taxon>Psittaciformes</taxon>
        <taxon>Psittacidae</taxon>
        <taxon>Amazona</taxon>
    </lineage>
</organism>
<proteinExistence type="predicted"/>
<evidence type="ECO:0000313" key="1">
    <source>
        <dbReference type="EMBL" id="KQL60527.1"/>
    </source>
</evidence>
<protein>
    <submittedName>
        <fullName evidence="1">Uncharacterized protein</fullName>
    </submittedName>
</protein>
<dbReference type="AlphaFoldDB" id="A0A0Q3X9J7"/>
<reference evidence="1 2" key="1">
    <citation type="submission" date="2015-10" db="EMBL/GenBank/DDBJ databases">
        <authorList>
            <person name="Gilbert D.G."/>
        </authorList>
    </citation>
    <scope>NUCLEOTIDE SEQUENCE [LARGE SCALE GENOMIC DNA]</scope>
    <source>
        <strain evidence="1">FVVF132</strain>
    </source>
</reference>
<name>A0A0Q3X9J7_AMAAE</name>
<evidence type="ECO:0000313" key="2">
    <source>
        <dbReference type="Proteomes" id="UP000051836"/>
    </source>
</evidence>